<keyword evidence="3 4" id="KW-0597">Phosphoprotein</keyword>
<organism evidence="8 9">
    <name type="scientific">Aquimarina hainanensis</name>
    <dbReference type="NCBI Taxonomy" id="1578017"/>
    <lineage>
        <taxon>Bacteria</taxon>
        <taxon>Pseudomonadati</taxon>
        <taxon>Bacteroidota</taxon>
        <taxon>Flavobacteriia</taxon>
        <taxon>Flavobacteriales</taxon>
        <taxon>Flavobacteriaceae</taxon>
        <taxon>Aquimarina</taxon>
    </lineage>
</organism>
<dbReference type="PANTHER" id="PTHR45339">
    <property type="entry name" value="HYBRID SIGNAL TRANSDUCTION HISTIDINE KINASE J"/>
    <property type="match status" value="1"/>
</dbReference>
<dbReference type="Pfam" id="PF02518">
    <property type="entry name" value="HATPase_c"/>
    <property type="match status" value="1"/>
</dbReference>
<reference evidence="9" key="1">
    <citation type="journal article" date="2019" name="Int. J. Syst. Evol. Microbiol.">
        <title>The Global Catalogue of Microorganisms (GCM) 10K type strain sequencing project: providing services to taxonomists for standard genome sequencing and annotation.</title>
        <authorList>
            <consortium name="The Broad Institute Genomics Platform"/>
            <consortium name="The Broad Institute Genome Sequencing Center for Infectious Disease"/>
            <person name="Wu L."/>
            <person name="Ma J."/>
        </authorList>
    </citation>
    <scope>NUCLEOTIDE SEQUENCE [LARGE SCALE GENOMIC DNA]</scope>
    <source>
        <strain evidence="9">KCTC 42423</strain>
    </source>
</reference>
<feature type="transmembrane region" description="Helical" evidence="5">
    <location>
        <begin position="54"/>
        <end position="73"/>
    </location>
</feature>
<sequence>MSQNVYYKSATIKYTLYGILFGCGFPILATIIEINKLGLDFSWSSIFFVQKNNSLLYIIDTAPFFLGIFAMFGGRNLDKLQQKNRQVLKTSKFKQDFLANMSHEIRTPMVGVIGMIDLLLKNTELSSIQKEYVTTIHQSSLNLLNILNQILDLSKIEAGKFVLSPESVNYRVLINQNVNLFLAPAKAKGIDIHAEYDEALSDYILVDSNRLTQIISNLIGNAIKFTSEGTIQIKSSLLSKKEDQLQVKIEIIDSGIGISKVDQKRLFSRFSQFDDQTIYSGEGTGLGLSICKKLVSLMGGKIGVKSELDRGSTFWFTFNAHTAPHQPTAPISSKTTSQKNITKFDLHVLLVEDSETNILVTKQILKYLGCTVEVAKTGREAVETFKEEVYDLILMDINLPQLDGIQASKLIRKNHKNVPPIFALTSNALPGDAERFIAKGLDDYITKPFTTEILNIKLKNWFSDYHQFY</sequence>
<dbReference type="Gene3D" id="3.30.565.10">
    <property type="entry name" value="Histidine kinase-like ATPase, C-terminal domain"/>
    <property type="match status" value="1"/>
</dbReference>
<feature type="domain" description="Histidine kinase" evidence="6">
    <location>
        <begin position="100"/>
        <end position="322"/>
    </location>
</feature>
<evidence type="ECO:0000259" key="6">
    <source>
        <dbReference type="PROSITE" id="PS50109"/>
    </source>
</evidence>
<comment type="catalytic activity">
    <reaction evidence="1">
        <text>ATP + protein L-histidine = ADP + protein N-phospho-L-histidine.</text>
        <dbReference type="EC" id="2.7.13.3"/>
    </reaction>
</comment>
<dbReference type="Proteomes" id="UP001597459">
    <property type="component" value="Unassembled WGS sequence"/>
</dbReference>
<feature type="domain" description="Response regulatory" evidence="7">
    <location>
        <begin position="347"/>
        <end position="462"/>
    </location>
</feature>
<dbReference type="GO" id="GO:0005524">
    <property type="term" value="F:ATP binding"/>
    <property type="evidence" value="ECO:0007669"/>
    <property type="project" value="UniProtKB-KW"/>
</dbReference>
<gene>
    <name evidence="8" type="ORF">ACFSTE_21980</name>
</gene>
<dbReference type="InterPro" id="IPR036097">
    <property type="entry name" value="HisK_dim/P_sf"/>
</dbReference>
<protein>
    <recommendedName>
        <fullName evidence="2">histidine kinase</fullName>
        <ecNumber evidence="2">2.7.13.3</ecNumber>
    </recommendedName>
</protein>
<dbReference type="EC" id="2.7.13.3" evidence="2"/>
<evidence type="ECO:0000256" key="4">
    <source>
        <dbReference type="PROSITE-ProRule" id="PRU00169"/>
    </source>
</evidence>
<evidence type="ECO:0000256" key="2">
    <source>
        <dbReference type="ARBA" id="ARBA00012438"/>
    </source>
</evidence>
<keyword evidence="8" id="KW-0067">ATP-binding</keyword>
<dbReference type="Gene3D" id="1.10.287.130">
    <property type="match status" value="1"/>
</dbReference>
<name>A0ABW5NG35_9FLAO</name>
<dbReference type="PRINTS" id="PR00344">
    <property type="entry name" value="BCTRLSENSOR"/>
</dbReference>
<evidence type="ECO:0000259" key="7">
    <source>
        <dbReference type="PROSITE" id="PS50110"/>
    </source>
</evidence>
<dbReference type="InterPro" id="IPR011006">
    <property type="entry name" value="CheY-like_superfamily"/>
</dbReference>
<keyword evidence="9" id="KW-1185">Reference proteome</keyword>
<dbReference type="SUPFAM" id="SSF52172">
    <property type="entry name" value="CheY-like"/>
    <property type="match status" value="1"/>
</dbReference>
<dbReference type="RefSeq" id="WP_378254036.1">
    <property type="nucleotide sequence ID" value="NZ_JBHSJV010000001.1"/>
</dbReference>
<dbReference type="InterPro" id="IPR036890">
    <property type="entry name" value="HATPase_C_sf"/>
</dbReference>
<dbReference type="SMART" id="SM00387">
    <property type="entry name" value="HATPase_c"/>
    <property type="match status" value="1"/>
</dbReference>
<dbReference type="InterPro" id="IPR004358">
    <property type="entry name" value="Sig_transdc_His_kin-like_C"/>
</dbReference>
<dbReference type="SUPFAM" id="SSF55874">
    <property type="entry name" value="ATPase domain of HSP90 chaperone/DNA topoisomerase II/histidine kinase"/>
    <property type="match status" value="1"/>
</dbReference>
<feature type="transmembrane region" description="Helical" evidence="5">
    <location>
        <begin position="12"/>
        <end position="34"/>
    </location>
</feature>
<dbReference type="PROSITE" id="PS50109">
    <property type="entry name" value="HIS_KIN"/>
    <property type="match status" value="1"/>
</dbReference>
<dbReference type="InterPro" id="IPR003661">
    <property type="entry name" value="HisK_dim/P_dom"/>
</dbReference>
<dbReference type="PANTHER" id="PTHR45339:SF5">
    <property type="entry name" value="HISTIDINE KINASE"/>
    <property type="match status" value="1"/>
</dbReference>
<comment type="caution">
    <text evidence="8">The sequence shown here is derived from an EMBL/GenBank/DDBJ whole genome shotgun (WGS) entry which is preliminary data.</text>
</comment>
<dbReference type="Pfam" id="PF00072">
    <property type="entry name" value="Response_reg"/>
    <property type="match status" value="1"/>
</dbReference>
<dbReference type="Pfam" id="PF00512">
    <property type="entry name" value="HisKA"/>
    <property type="match status" value="1"/>
</dbReference>
<evidence type="ECO:0000256" key="1">
    <source>
        <dbReference type="ARBA" id="ARBA00000085"/>
    </source>
</evidence>
<keyword evidence="5" id="KW-0472">Membrane</keyword>
<dbReference type="InterPro" id="IPR001789">
    <property type="entry name" value="Sig_transdc_resp-reg_receiver"/>
</dbReference>
<dbReference type="SMART" id="SM00448">
    <property type="entry name" value="REC"/>
    <property type="match status" value="1"/>
</dbReference>
<keyword evidence="5" id="KW-0812">Transmembrane</keyword>
<accession>A0ABW5NG35</accession>
<keyword evidence="8" id="KW-0547">Nucleotide-binding</keyword>
<dbReference type="CDD" id="cd16922">
    <property type="entry name" value="HATPase_EvgS-ArcB-TorS-like"/>
    <property type="match status" value="1"/>
</dbReference>
<dbReference type="PROSITE" id="PS50110">
    <property type="entry name" value="RESPONSE_REGULATORY"/>
    <property type="match status" value="1"/>
</dbReference>
<evidence type="ECO:0000313" key="8">
    <source>
        <dbReference type="EMBL" id="MFD2593523.1"/>
    </source>
</evidence>
<evidence type="ECO:0000256" key="5">
    <source>
        <dbReference type="SAM" id="Phobius"/>
    </source>
</evidence>
<dbReference type="SUPFAM" id="SSF47384">
    <property type="entry name" value="Homodimeric domain of signal transducing histidine kinase"/>
    <property type="match status" value="1"/>
</dbReference>
<dbReference type="InterPro" id="IPR005467">
    <property type="entry name" value="His_kinase_dom"/>
</dbReference>
<dbReference type="SMART" id="SM00388">
    <property type="entry name" value="HisKA"/>
    <property type="match status" value="1"/>
</dbReference>
<feature type="modified residue" description="4-aspartylphosphate" evidence="4">
    <location>
        <position position="396"/>
    </location>
</feature>
<dbReference type="CDD" id="cd17546">
    <property type="entry name" value="REC_hyHK_CKI1_RcsC-like"/>
    <property type="match status" value="1"/>
</dbReference>
<dbReference type="EMBL" id="JBHULX010000048">
    <property type="protein sequence ID" value="MFD2593523.1"/>
    <property type="molecule type" value="Genomic_DNA"/>
</dbReference>
<dbReference type="InterPro" id="IPR003594">
    <property type="entry name" value="HATPase_dom"/>
</dbReference>
<dbReference type="CDD" id="cd00082">
    <property type="entry name" value="HisKA"/>
    <property type="match status" value="1"/>
</dbReference>
<keyword evidence="5" id="KW-1133">Transmembrane helix</keyword>
<proteinExistence type="predicted"/>
<evidence type="ECO:0000256" key="3">
    <source>
        <dbReference type="ARBA" id="ARBA00022553"/>
    </source>
</evidence>
<dbReference type="Gene3D" id="3.40.50.2300">
    <property type="match status" value="1"/>
</dbReference>
<evidence type="ECO:0000313" key="9">
    <source>
        <dbReference type="Proteomes" id="UP001597459"/>
    </source>
</evidence>